<evidence type="ECO:0008006" key="2">
    <source>
        <dbReference type="Google" id="ProtNLM"/>
    </source>
</evidence>
<dbReference type="EMBL" id="LAZR01017547">
    <property type="protein sequence ID" value="KKL99951.1"/>
    <property type="molecule type" value="Genomic_DNA"/>
</dbReference>
<dbReference type="AlphaFoldDB" id="A0A0F9HAC5"/>
<evidence type="ECO:0000313" key="1">
    <source>
        <dbReference type="EMBL" id="KKL99951.1"/>
    </source>
</evidence>
<proteinExistence type="predicted"/>
<gene>
    <name evidence="1" type="ORF">LCGC14_1809330</name>
</gene>
<organism evidence="1">
    <name type="scientific">marine sediment metagenome</name>
    <dbReference type="NCBI Taxonomy" id="412755"/>
    <lineage>
        <taxon>unclassified sequences</taxon>
        <taxon>metagenomes</taxon>
        <taxon>ecological metagenomes</taxon>
    </lineage>
</organism>
<sequence>MYRVLAVSDNHVGSIFGMIPPNFRRSDDAVAPQNPGQRYLWRCWVDLCQRVAVLKPDVIVHVGDGIDGPQQAQRGTELSLPMCQDQKDAFVDTMRPLLASAPDATLYGIQGTEYHDGKAGGLMEGAMKDLGATPYFGLGSGKYSREVLDLELDGVVLNFSHGISVASGFYRATPVDREGIFSALAGKEGKVPKADLFVRAHAHYFVHIEHESKHGVIIPAWQLQTRFMRKNSAYRMLPSLGACYFDVYPERKREGEDPIEVHKILYGLPPFVTTKFTRRAEENGNGQAPSTA</sequence>
<accession>A0A0F9HAC5</accession>
<name>A0A0F9HAC5_9ZZZZ</name>
<dbReference type="InterPro" id="IPR029052">
    <property type="entry name" value="Metallo-depent_PP-like"/>
</dbReference>
<reference evidence="1" key="1">
    <citation type="journal article" date="2015" name="Nature">
        <title>Complex archaea that bridge the gap between prokaryotes and eukaryotes.</title>
        <authorList>
            <person name="Spang A."/>
            <person name="Saw J.H."/>
            <person name="Jorgensen S.L."/>
            <person name="Zaremba-Niedzwiedzka K."/>
            <person name="Martijn J."/>
            <person name="Lind A.E."/>
            <person name="van Eijk R."/>
            <person name="Schleper C."/>
            <person name="Guy L."/>
            <person name="Ettema T.J."/>
        </authorList>
    </citation>
    <scope>NUCLEOTIDE SEQUENCE</scope>
</reference>
<comment type="caution">
    <text evidence="1">The sequence shown here is derived from an EMBL/GenBank/DDBJ whole genome shotgun (WGS) entry which is preliminary data.</text>
</comment>
<dbReference type="SUPFAM" id="SSF56300">
    <property type="entry name" value="Metallo-dependent phosphatases"/>
    <property type="match status" value="1"/>
</dbReference>
<protein>
    <recommendedName>
        <fullName evidence="2">Calcineurin-like phosphoesterase domain-containing protein</fullName>
    </recommendedName>
</protein>